<protein>
    <submittedName>
        <fullName evidence="1">Uncharacterized protein</fullName>
    </submittedName>
</protein>
<sequence length="124" mass="13824">MEDREGVFDSAHGGDDVRPRFVTGGAGEFVADEEVADEGFPVEGYDVGLDPVVGECLVGGDVGDEFVRDHDGDLDVCVFEGFEDFWICVVDFDALCFQGFDEIHRGCWWWKIVTQLTIVHSWLT</sequence>
<accession>I3T0K4</accession>
<proteinExistence type="evidence at transcript level"/>
<dbReference type="AlphaFoldDB" id="I3T0K4"/>
<name>I3T0K4_LOTJA</name>
<organism evidence="1">
    <name type="scientific">Lotus japonicus</name>
    <name type="common">Lotus corniculatus var. japonicus</name>
    <dbReference type="NCBI Taxonomy" id="34305"/>
    <lineage>
        <taxon>Eukaryota</taxon>
        <taxon>Viridiplantae</taxon>
        <taxon>Streptophyta</taxon>
        <taxon>Embryophyta</taxon>
        <taxon>Tracheophyta</taxon>
        <taxon>Spermatophyta</taxon>
        <taxon>Magnoliopsida</taxon>
        <taxon>eudicotyledons</taxon>
        <taxon>Gunneridae</taxon>
        <taxon>Pentapetalae</taxon>
        <taxon>rosids</taxon>
        <taxon>fabids</taxon>
        <taxon>Fabales</taxon>
        <taxon>Fabaceae</taxon>
        <taxon>Papilionoideae</taxon>
        <taxon>50 kb inversion clade</taxon>
        <taxon>NPAAA clade</taxon>
        <taxon>Hologalegina</taxon>
        <taxon>robinioid clade</taxon>
        <taxon>Loteae</taxon>
        <taxon>Lotus</taxon>
    </lineage>
</organism>
<reference evidence="1" key="1">
    <citation type="submission" date="2012-05" db="EMBL/GenBank/DDBJ databases">
        <authorList>
            <person name="Krishnakumar V."/>
            <person name="Cheung F."/>
            <person name="Xiao Y."/>
            <person name="Chan A."/>
            <person name="Moskal W.A."/>
            <person name="Town C.D."/>
        </authorList>
    </citation>
    <scope>NUCLEOTIDE SEQUENCE</scope>
</reference>
<dbReference type="EMBL" id="BT146252">
    <property type="protein sequence ID" value="AFK46046.1"/>
    <property type="molecule type" value="mRNA"/>
</dbReference>
<evidence type="ECO:0000313" key="1">
    <source>
        <dbReference type="EMBL" id="AFK46046.1"/>
    </source>
</evidence>